<evidence type="ECO:0000313" key="2">
    <source>
        <dbReference type="EMBL" id="CAI3697493.1"/>
    </source>
</evidence>
<dbReference type="OrthoDB" id="15023at2"/>
<dbReference type="PANTHER" id="PTHR33293:SF1">
    <property type="entry name" value="INSERTION ELEMENT IS1 1 PROTEIN INSB-RELATED"/>
    <property type="match status" value="1"/>
</dbReference>
<dbReference type="AlphaFoldDB" id="A0A2A7MER8"/>
<dbReference type="Proteomes" id="UP000220840">
    <property type="component" value="Unassembled WGS sequence"/>
</dbReference>
<evidence type="ECO:0000313" key="1">
    <source>
        <dbReference type="EMBL" id="CAG9709938.1"/>
    </source>
</evidence>
<evidence type="ECO:0008006" key="7">
    <source>
        <dbReference type="Google" id="ProtNLM"/>
    </source>
</evidence>
<gene>
    <name evidence="2" type="ORF">CNEO2_950008</name>
    <name evidence="1" type="ORF">CNEO_44499</name>
    <name evidence="4" type="ORF">CNEONATNEC25_01147</name>
    <name evidence="3" type="ORF">CQ394_00230</name>
</gene>
<dbReference type="InterPro" id="IPR051354">
    <property type="entry name" value="Transposase_27_IS1"/>
</dbReference>
<dbReference type="GeneID" id="68876498"/>
<dbReference type="EMBL" id="CAMTCP010000298">
    <property type="protein sequence ID" value="CAI3697493.1"/>
    <property type="molecule type" value="Genomic_DNA"/>
</dbReference>
<dbReference type="Proteomes" id="UP000431451">
    <property type="component" value="Unassembled WGS sequence"/>
</dbReference>
<dbReference type="EMBL" id="UWJD01000001">
    <property type="protein sequence ID" value="VCT83550.1"/>
    <property type="molecule type" value="Genomic_DNA"/>
</dbReference>
<protein>
    <recommendedName>
        <fullName evidence="7">IS1595 family transposase</fullName>
    </recommendedName>
</protein>
<dbReference type="Proteomes" id="UP000789738">
    <property type="component" value="Unassembled WGS sequence"/>
</dbReference>
<name>A0A2A7MER8_9CLOT</name>
<dbReference type="STRING" id="137838.GCA_001458595_01481"/>
<dbReference type="EMBL" id="PDCJ01000001">
    <property type="protein sequence ID" value="PEG30195.1"/>
    <property type="molecule type" value="Genomic_DNA"/>
</dbReference>
<evidence type="ECO:0000313" key="4">
    <source>
        <dbReference type="EMBL" id="VCT83550.1"/>
    </source>
</evidence>
<evidence type="ECO:0000313" key="3">
    <source>
        <dbReference type="EMBL" id="PEG30195.1"/>
    </source>
</evidence>
<reference evidence="1" key="3">
    <citation type="submission" date="2021-10" db="EMBL/GenBank/DDBJ databases">
        <authorList>
            <person name="Mesa V."/>
        </authorList>
    </citation>
    <scope>NUCLEOTIDE SEQUENCE</scope>
    <source>
        <strain evidence="1">CC3_PB</strain>
    </source>
</reference>
<dbReference type="Proteomes" id="UP001189143">
    <property type="component" value="Unassembled WGS sequence"/>
</dbReference>
<organism evidence="3 5">
    <name type="scientific">Clostridium neonatale</name>
    <dbReference type="NCBI Taxonomy" id="137838"/>
    <lineage>
        <taxon>Bacteria</taxon>
        <taxon>Bacillati</taxon>
        <taxon>Bacillota</taxon>
        <taxon>Clostridia</taxon>
        <taxon>Eubacteriales</taxon>
        <taxon>Clostridiaceae</taxon>
        <taxon>Clostridium</taxon>
    </lineage>
</organism>
<proteinExistence type="predicted"/>
<sequence length="283" mass="33735">MVQEDSNFEKLGKHTGNLLKYDIYKNRCIKECPNCNGKSYIKFGKYKGIQRYKCKECEKTFSKTTKALWRYSKKDPEKWIEFMELMLQKISLRACSKILEINIRTAFIWRHKVMHGMLQEIMADKLEGKVFITKAIEKENFKGCRNITTSERKNIWIVAARDRHDSMIIVPICKDYWSEDSFKNLVYSKIEENSYIVSDYDRYMMNVAKKHNKGITLNAYREECIKKFRGNLKRWIGGFKGVATKYLEGYLSYFIIFNVYKKFNSLDFTYDLSKNYFVNNVLN</sequence>
<reference evidence="2" key="4">
    <citation type="submission" date="2022-10" db="EMBL/GenBank/DDBJ databases">
        <authorList>
            <person name="Aires J."/>
            <person name="Mesa V."/>
        </authorList>
    </citation>
    <scope>NUCLEOTIDE SEQUENCE</scope>
    <source>
        <strain evidence="2">Clostridium neonatale JD116</strain>
    </source>
</reference>
<keyword evidence="5" id="KW-1185">Reference proteome</keyword>
<accession>A0A2A7MER8</accession>
<dbReference type="PANTHER" id="PTHR33293">
    <property type="entry name" value="INSERTION ELEMENT IS1 1 PROTEIN INSB-RELATED"/>
    <property type="match status" value="1"/>
</dbReference>
<dbReference type="RefSeq" id="WP_058294370.1">
    <property type="nucleotide sequence ID" value="NZ_CAKJVD010000013.1"/>
</dbReference>
<reference evidence="3 5" key="1">
    <citation type="submission" date="2017-10" db="EMBL/GenBank/DDBJ databases">
        <title>Effective Description of Clostridium neonatale sp. nov. linked to necrotizing enterocolitis in neonates and a clarification of species assignable to the genus Clostridium (Prazmowski 1880) emend. Lawson and Rainey 2016.</title>
        <authorList>
            <person name="Bernard K."/>
            <person name="Burdz T."/>
            <person name="Wiebe D."/>
            <person name="Balcewich B."/>
            <person name="Alfa M."/>
            <person name="Bernier A.-M."/>
        </authorList>
    </citation>
    <scope>NUCLEOTIDE SEQUENCE [LARGE SCALE GENOMIC DNA]</scope>
    <source>
        <strain evidence="3 5">LCDC99A005</strain>
    </source>
</reference>
<dbReference type="EMBL" id="CAKJVE010000004">
    <property type="protein sequence ID" value="CAG9709938.1"/>
    <property type="molecule type" value="Genomic_DNA"/>
</dbReference>
<evidence type="ECO:0000313" key="5">
    <source>
        <dbReference type="Proteomes" id="UP000220840"/>
    </source>
</evidence>
<reference evidence="4 6" key="2">
    <citation type="submission" date="2018-06" db="EMBL/GenBank/DDBJ databases">
        <authorList>
            <consortium name="IHU Genomes"/>
        </authorList>
    </citation>
    <scope>NUCLEOTIDE SEQUENCE [LARGE SCALE GENOMIC DNA]</scope>
    <source>
        <strain evidence="4 6">NEC25</strain>
    </source>
</reference>
<evidence type="ECO:0000313" key="6">
    <source>
        <dbReference type="Proteomes" id="UP000431451"/>
    </source>
</evidence>